<keyword evidence="1" id="KW-0175">Coiled coil</keyword>
<dbReference type="PANTHER" id="PTHR10643">
    <property type="entry name" value="KINETOCHORE PROTEIN NDC80"/>
    <property type="match status" value="1"/>
</dbReference>
<protein>
    <submittedName>
        <fullName evidence="2">Uncharacterized protein</fullName>
    </submittedName>
</protein>
<sequence>MLSYYFKCYELFNKEDSDNMAVEDSWLYQEMEEKCNVNDKDLMSMREESEKLKIQVEAAVEEGEAAQAALMEEERAVTGFQSDLKKKQHSVREKYTYLGQLEDISNKHLSKIRWRSESIENKKAENLRLRHTVDNQTVTLEDKRRIETERRELEESLDMEQNYNDTYLKSVYADDLQLAKITNESKNKAVAYSATLIEYSNMLPALNLLNMPVNALHRDADKTMQGILDQVDSIEAEIKAKLNELETFFEENAKAERQAVEVKFTASEEYNNTARRVEDLDIEHANMKEEVKQEKHRMKCDLKRVQDECPNRAEISSALQEEARKLKERKETIQLIEDHILDVAAQISAHFADLDAIYADIIKEMKLSDEVLGKSLENRQE</sequence>
<dbReference type="GO" id="GO:0051315">
    <property type="term" value="P:attachment of mitotic spindle microtubules to kinetochore"/>
    <property type="evidence" value="ECO:0007669"/>
    <property type="project" value="InterPro"/>
</dbReference>
<evidence type="ECO:0000313" key="2">
    <source>
        <dbReference type="EMBL" id="GFG34666.1"/>
    </source>
</evidence>
<gene>
    <name evidence="2" type="ORF">Cfor_10901</name>
</gene>
<dbReference type="Proteomes" id="UP000502823">
    <property type="component" value="Unassembled WGS sequence"/>
</dbReference>
<name>A0A6L2PQF0_COPFO</name>
<evidence type="ECO:0000313" key="3">
    <source>
        <dbReference type="Proteomes" id="UP000502823"/>
    </source>
</evidence>
<dbReference type="InParanoid" id="A0A6L2PQF0"/>
<organism evidence="2 3">
    <name type="scientific">Coptotermes formosanus</name>
    <name type="common">Formosan subterranean termite</name>
    <dbReference type="NCBI Taxonomy" id="36987"/>
    <lineage>
        <taxon>Eukaryota</taxon>
        <taxon>Metazoa</taxon>
        <taxon>Ecdysozoa</taxon>
        <taxon>Arthropoda</taxon>
        <taxon>Hexapoda</taxon>
        <taxon>Insecta</taxon>
        <taxon>Pterygota</taxon>
        <taxon>Neoptera</taxon>
        <taxon>Polyneoptera</taxon>
        <taxon>Dictyoptera</taxon>
        <taxon>Blattodea</taxon>
        <taxon>Blattoidea</taxon>
        <taxon>Termitoidae</taxon>
        <taxon>Rhinotermitidae</taxon>
        <taxon>Coptotermes</taxon>
    </lineage>
</organism>
<dbReference type="GO" id="GO:0031262">
    <property type="term" value="C:Ndc80 complex"/>
    <property type="evidence" value="ECO:0007669"/>
    <property type="project" value="InterPro"/>
</dbReference>
<dbReference type="InterPro" id="IPR005550">
    <property type="entry name" value="Kinetochore_Ndc80"/>
</dbReference>
<reference evidence="3" key="1">
    <citation type="submission" date="2020-01" db="EMBL/GenBank/DDBJ databases">
        <title>Draft genome sequence of the Termite Coptotermes fromosanus.</title>
        <authorList>
            <person name="Itakura S."/>
            <person name="Yosikawa Y."/>
            <person name="Umezawa K."/>
        </authorList>
    </citation>
    <scope>NUCLEOTIDE SEQUENCE [LARGE SCALE GENOMIC DNA]</scope>
</reference>
<evidence type="ECO:0000256" key="1">
    <source>
        <dbReference type="SAM" id="Coils"/>
    </source>
</evidence>
<dbReference type="AlphaFoldDB" id="A0A6L2PQF0"/>
<accession>A0A6L2PQF0</accession>
<comment type="caution">
    <text evidence="2">The sequence shown here is derived from an EMBL/GenBank/DDBJ whole genome shotgun (WGS) entry which is preliminary data.</text>
</comment>
<keyword evidence="3" id="KW-1185">Reference proteome</keyword>
<dbReference type="PANTHER" id="PTHR10643:SF2">
    <property type="entry name" value="KINETOCHORE PROTEIN NDC80 HOMOLOG"/>
    <property type="match status" value="1"/>
</dbReference>
<feature type="coiled-coil region" evidence="1">
    <location>
        <begin position="224"/>
        <end position="336"/>
    </location>
</feature>
<dbReference type="EMBL" id="BLKM01005549">
    <property type="protein sequence ID" value="GFG34666.1"/>
    <property type="molecule type" value="Genomic_DNA"/>
</dbReference>
<proteinExistence type="predicted"/>